<gene>
    <name evidence="9" type="ORF">FHP25_16775</name>
</gene>
<dbReference type="InterPro" id="IPR013786">
    <property type="entry name" value="AcylCoA_DH/ox_N"/>
</dbReference>
<evidence type="ECO:0000259" key="7">
    <source>
        <dbReference type="Pfam" id="PF02770"/>
    </source>
</evidence>
<dbReference type="AlphaFoldDB" id="A0A5C8PL01"/>
<feature type="domain" description="Acyl-CoA dehydrogenase/oxidase C-terminal" evidence="6">
    <location>
        <begin position="238"/>
        <end position="383"/>
    </location>
</feature>
<evidence type="ECO:0000259" key="8">
    <source>
        <dbReference type="Pfam" id="PF02771"/>
    </source>
</evidence>
<dbReference type="GO" id="GO:0050660">
    <property type="term" value="F:flavin adenine dinucleotide binding"/>
    <property type="evidence" value="ECO:0007669"/>
    <property type="project" value="InterPro"/>
</dbReference>
<dbReference type="Proteomes" id="UP000321638">
    <property type="component" value="Unassembled WGS sequence"/>
</dbReference>
<evidence type="ECO:0000256" key="5">
    <source>
        <dbReference type="RuleBase" id="RU362125"/>
    </source>
</evidence>
<dbReference type="PANTHER" id="PTHR43884:SF12">
    <property type="entry name" value="ISOVALERYL-COA DEHYDROGENASE, MITOCHONDRIAL-RELATED"/>
    <property type="match status" value="1"/>
</dbReference>
<keyword evidence="4 5" id="KW-0274">FAD</keyword>
<keyword evidence="3 5" id="KW-0285">Flavoprotein</keyword>
<comment type="cofactor">
    <cofactor evidence="1 5">
        <name>FAD</name>
        <dbReference type="ChEBI" id="CHEBI:57692"/>
    </cofactor>
</comment>
<keyword evidence="5" id="KW-0560">Oxidoreductase</keyword>
<name>A0A5C8PL01_9HYPH</name>
<dbReference type="Gene3D" id="2.40.110.10">
    <property type="entry name" value="Butyryl-CoA Dehydrogenase, subunit A, domain 2"/>
    <property type="match status" value="1"/>
</dbReference>
<dbReference type="InterPro" id="IPR009100">
    <property type="entry name" value="AcylCoA_DH/oxidase_NM_dom_sf"/>
</dbReference>
<reference evidence="9 10" key="1">
    <citation type="submission" date="2019-06" db="EMBL/GenBank/DDBJ databases">
        <title>New taxonomy in bacterial strain CC-CFT640, isolated from vineyard.</title>
        <authorList>
            <person name="Lin S.-Y."/>
            <person name="Tsai C.-F."/>
            <person name="Young C.-C."/>
        </authorList>
    </citation>
    <scope>NUCLEOTIDE SEQUENCE [LARGE SCALE GENOMIC DNA]</scope>
    <source>
        <strain evidence="9 10">CC-CFT640</strain>
    </source>
</reference>
<dbReference type="PROSITE" id="PS00072">
    <property type="entry name" value="ACYL_COA_DH_1"/>
    <property type="match status" value="1"/>
</dbReference>
<comment type="caution">
    <text evidence="9">The sequence shown here is derived from an EMBL/GenBank/DDBJ whole genome shotgun (WGS) entry which is preliminary data.</text>
</comment>
<organism evidence="9 10">
    <name type="scientific">Vineibacter terrae</name>
    <dbReference type="NCBI Taxonomy" id="2586908"/>
    <lineage>
        <taxon>Bacteria</taxon>
        <taxon>Pseudomonadati</taxon>
        <taxon>Pseudomonadota</taxon>
        <taxon>Alphaproteobacteria</taxon>
        <taxon>Hyphomicrobiales</taxon>
        <taxon>Vineibacter</taxon>
    </lineage>
</organism>
<dbReference type="GO" id="GO:0003995">
    <property type="term" value="F:acyl-CoA dehydrogenase activity"/>
    <property type="evidence" value="ECO:0007669"/>
    <property type="project" value="InterPro"/>
</dbReference>
<evidence type="ECO:0000256" key="3">
    <source>
        <dbReference type="ARBA" id="ARBA00022630"/>
    </source>
</evidence>
<dbReference type="PIRSF" id="PIRSF016578">
    <property type="entry name" value="HsaA"/>
    <property type="match status" value="1"/>
</dbReference>
<sequence length="387" mass="41272">MISITAEFDATLTQPERDLIDQGRAFAAAQVGPNAARWEWERRHPTETLRAACAEQLHTTELPVKHGGRGLSFSAKLRLCEEIARHDYAFAFALVNHANATTRLARDGSPGLIARLLPRMLSGEVIGCAGLTEPGAGSDFAAITTSARKVDGGWILDGAKAWIGNAAVAGFVAAYAQTDPSQGYRGIGCFAIEAGRPGFHREPPFALHGGHAHGAGGFRLESYFAPDDAVLQLPGDAFKMALGGINGARAYVAAMCCGMLAAAIDTAASYTSERRTFGRKVIEHQGLRWKLVDALTDLEAARLLTYRAARLIDHGGDAVLAAAHAKKFATEMALARIADCIQAMGANGLRADYPLARHLACAKIACYTDGTIEMMNERIGQSLLRGR</sequence>
<dbReference type="EMBL" id="VDUZ01000018">
    <property type="protein sequence ID" value="TXL74421.1"/>
    <property type="molecule type" value="Genomic_DNA"/>
</dbReference>
<evidence type="ECO:0000256" key="2">
    <source>
        <dbReference type="ARBA" id="ARBA00009347"/>
    </source>
</evidence>
<evidence type="ECO:0000313" key="9">
    <source>
        <dbReference type="EMBL" id="TXL74421.1"/>
    </source>
</evidence>
<comment type="similarity">
    <text evidence="2 5">Belongs to the acyl-CoA dehydrogenase family.</text>
</comment>
<dbReference type="Pfam" id="PF02771">
    <property type="entry name" value="Acyl-CoA_dh_N"/>
    <property type="match status" value="1"/>
</dbReference>
<feature type="domain" description="Acyl-CoA oxidase/dehydrogenase middle" evidence="7">
    <location>
        <begin position="128"/>
        <end position="221"/>
    </location>
</feature>
<dbReference type="PANTHER" id="PTHR43884">
    <property type="entry name" value="ACYL-COA DEHYDROGENASE"/>
    <property type="match status" value="1"/>
</dbReference>
<dbReference type="Pfam" id="PF00441">
    <property type="entry name" value="Acyl-CoA_dh_1"/>
    <property type="match status" value="1"/>
</dbReference>
<dbReference type="SUPFAM" id="SSF47203">
    <property type="entry name" value="Acyl-CoA dehydrogenase C-terminal domain-like"/>
    <property type="match status" value="1"/>
</dbReference>
<dbReference type="OrthoDB" id="7337146at2"/>
<evidence type="ECO:0000259" key="6">
    <source>
        <dbReference type="Pfam" id="PF00441"/>
    </source>
</evidence>
<dbReference type="InterPro" id="IPR046373">
    <property type="entry name" value="Acyl-CoA_Oxase/DH_mid-dom_sf"/>
</dbReference>
<dbReference type="Pfam" id="PF02770">
    <property type="entry name" value="Acyl-CoA_dh_M"/>
    <property type="match status" value="1"/>
</dbReference>
<proteinExistence type="inferred from homology"/>
<evidence type="ECO:0000256" key="1">
    <source>
        <dbReference type="ARBA" id="ARBA00001974"/>
    </source>
</evidence>
<evidence type="ECO:0000313" key="10">
    <source>
        <dbReference type="Proteomes" id="UP000321638"/>
    </source>
</evidence>
<dbReference type="Gene3D" id="1.20.140.10">
    <property type="entry name" value="Butyryl-CoA Dehydrogenase, subunit A, domain 3"/>
    <property type="match status" value="1"/>
</dbReference>
<dbReference type="SUPFAM" id="SSF56645">
    <property type="entry name" value="Acyl-CoA dehydrogenase NM domain-like"/>
    <property type="match status" value="1"/>
</dbReference>
<dbReference type="InterPro" id="IPR006091">
    <property type="entry name" value="Acyl-CoA_Oxase/DH_mid-dom"/>
</dbReference>
<dbReference type="Gene3D" id="1.10.540.10">
    <property type="entry name" value="Acyl-CoA dehydrogenase/oxidase, N-terminal domain"/>
    <property type="match status" value="1"/>
</dbReference>
<dbReference type="InterPro" id="IPR037069">
    <property type="entry name" value="AcylCoA_DH/ox_N_sf"/>
</dbReference>
<evidence type="ECO:0000256" key="4">
    <source>
        <dbReference type="ARBA" id="ARBA00022827"/>
    </source>
</evidence>
<dbReference type="InterPro" id="IPR006089">
    <property type="entry name" value="Acyl-CoA_DH_CS"/>
</dbReference>
<accession>A0A5C8PL01</accession>
<dbReference type="RefSeq" id="WP_147848100.1">
    <property type="nucleotide sequence ID" value="NZ_VDUZ01000018.1"/>
</dbReference>
<protein>
    <submittedName>
        <fullName evidence="9">Acyl-CoA dehydrogenase</fullName>
    </submittedName>
</protein>
<feature type="domain" description="Acyl-CoA dehydrogenase/oxidase N-terminal" evidence="8">
    <location>
        <begin position="15"/>
        <end position="124"/>
    </location>
</feature>
<dbReference type="InterPro" id="IPR009075">
    <property type="entry name" value="AcylCo_DH/oxidase_C"/>
</dbReference>
<keyword evidence="10" id="KW-1185">Reference proteome</keyword>
<dbReference type="InterPro" id="IPR036250">
    <property type="entry name" value="AcylCo_DH-like_C"/>
</dbReference>